<dbReference type="Proteomes" id="UP000249661">
    <property type="component" value="Unassembled WGS sequence"/>
</dbReference>
<protein>
    <submittedName>
        <fullName evidence="1">Uncharacterized protein</fullName>
    </submittedName>
</protein>
<evidence type="ECO:0000313" key="2">
    <source>
        <dbReference type="Proteomes" id="UP000249661"/>
    </source>
</evidence>
<organism evidence="1 2">
    <name type="scientific">Aspergillus aculeatinus CBS 121060</name>
    <dbReference type="NCBI Taxonomy" id="1448322"/>
    <lineage>
        <taxon>Eukaryota</taxon>
        <taxon>Fungi</taxon>
        <taxon>Dikarya</taxon>
        <taxon>Ascomycota</taxon>
        <taxon>Pezizomycotina</taxon>
        <taxon>Eurotiomycetes</taxon>
        <taxon>Eurotiomycetidae</taxon>
        <taxon>Eurotiales</taxon>
        <taxon>Aspergillaceae</taxon>
        <taxon>Aspergillus</taxon>
        <taxon>Aspergillus subgen. Circumdati</taxon>
    </lineage>
</organism>
<accession>A0ACD1H1I9</accession>
<name>A0ACD1H1I9_9EURO</name>
<gene>
    <name evidence="1" type="ORF">BO66DRAFT_393848</name>
</gene>
<dbReference type="EMBL" id="KZ824974">
    <property type="protein sequence ID" value="RAH67407.1"/>
    <property type="molecule type" value="Genomic_DNA"/>
</dbReference>
<evidence type="ECO:0000313" key="1">
    <source>
        <dbReference type="EMBL" id="RAH67407.1"/>
    </source>
</evidence>
<keyword evidence="2" id="KW-1185">Reference proteome</keyword>
<sequence length="83" mass="8633">MIQATAPTSIYRDNFFVPKVLKSFISVEAKTISQTIKPIHLSSHSTTTSNNMGCDCGSGNTCGCSGPSSCTCGSSCSCKQCGK</sequence>
<proteinExistence type="predicted"/>
<reference evidence="1" key="1">
    <citation type="submission" date="2018-02" db="EMBL/GenBank/DDBJ databases">
        <title>The genomes of Aspergillus section Nigri reveals drivers in fungal speciation.</title>
        <authorList>
            <consortium name="DOE Joint Genome Institute"/>
            <person name="Vesth T.C."/>
            <person name="Nybo J."/>
            <person name="Theobald S."/>
            <person name="Brandl J."/>
            <person name="Frisvad J.C."/>
            <person name="Nielsen K.F."/>
            <person name="Lyhne E.K."/>
            <person name="Kogle M.E."/>
            <person name="Kuo A."/>
            <person name="Riley R."/>
            <person name="Clum A."/>
            <person name="Nolan M."/>
            <person name="Lipzen A."/>
            <person name="Salamov A."/>
            <person name="Henrissat B."/>
            <person name="Wiebenga A."/>
            <person name="De vries R.P."/>
            <person name="Grigoriev I.V."/>
            <person name="Mortensen U.H."/>
            <person name="Andersen M.R."/>
            <person name="Baker S.E."/>
        </authorList>
    </citation>
    <scope>NUCLEOTIDE SEQUENCE</scope>
    <source>
        <strain evidence="1">CBS 121060</strain>
    </source>
</reference>